<evidence type="ECO:0000256" key="2">
    <source>
        <dbReference type="SAM" id="Phobius"/>
    </source>
</evidence>
<name>A0AA37HJU7_9HYPH</name>
<keyword evidence="2" id="KW-1133">Transmembrane helix</keyword>
<gene>
    <name evidence="3" type="ORF">MPEAHAMD_7045</name>
</gene>
<dbReference type="Proteomes" id="UP001055286">
    <property type="component" value="Unassembled WGS sequence"/>
</dbReference>
<evidence type="ECO:0000313" key="4">
    <source>
        <dbReference type="Proteomes" id="UP001055286"/>
    </source>
</evidence>
<comment type="caution">
    <text evidence="3">The sequence shown here is derived from an EMBL/GenBank/DDBJ whole genome shotgun (WGS) entry which is preliminary data.</text>
</comment>
<keyword evidence="4" id="KW-1185">Reference proteome</keyword>
<reference evidence="3" key="1">
    <citation type="journal article" date="2016" name="Front. Microbiol.">
        <title>Genome Sequence of the Piezophilic, Mesophilic Sulfate-Reducing Bacterium Desulfovibrio indicus J2T.</title>
        <authorList>
            <person name="Cao J."/>
            <person name="Maignien L."/>
            <person name="Shao Z."/>
            <person name="Alain K."/>
            <person name="Jebbar M."/>
        </authorList>
    </citation>
    <scope>NUCLEOTIDE SEQUENCE</scope>
    <source>
        <strain evidence="3">JCM 32048</strain>
    </source>
</reference>
<keyword evidence="2" id="KW-0472">Membrane</keyword>
<feature type="transmembrane region" description="Helical" evidence="2">
    <location>
        <begin position="48"/>
        <end position="69"/>
    </location>
</feature>
<reference evidence="3" key="2">
    <citation type="submission" date="2021-08" db="EMBL/GenBank/DDBJ databases">
        <authorList>
            <person name="Tani A."/>
            <person name="Ola A."/>
            <person name="Ogura Y."/>
            <person name="Katsura K."/>
            <person name="Hayashi T."/>
        </authorList>
    </citation>
    <scope>NUCLEOTIDE SEQUENCE</scope>
    <source>
        <strain evidence="3">JCM 32048</strain>
    </source>
</reference>
<evidence type="ECO:0000313" key="3">
    <source>
        <dbReference type="EMBL" id="GJD66846.1"/>
    </source>
</evidence>
<protein>
    <submittedName>
        <fullName evidence="3">Uncharacterized protein</fullName>
    </submittedName>
</protein>
<sequence length="262" mass="28620">MVHLDRYILNARVLPMLVVTLPLVLAAYPWLPAEAFAKDGLWTTAAKWATTGASSAFLATVLSFVPRAFGTRLEERLWREWGGAPATAYLRYAHPELDERQTAALHAKIAKIDPSLHVPSKAGEEDDPAAADQCYESMVRMLRARTWGPKNYPMLFDENLSYGFRRNLLGIRTIGILACLIGMGSGAAAIWQGHTAWPVIAIAAVVGAFVLANTPGDVRRQAERYARRLFMTVDLLKPAPKAKASGTATSKKALQEPPAKPA</sequence>
<organism evidence="3 4">
    <name type="scientific">Methylobacterium frigidaeris</name>
    <dbReference type="NCBI Taxonomy" id="2038277"/>
    <lineage>
        <taxon>Bacteria</taxon>
        <taxon>Pseudomonadati</taxon>
        <taxon>Pseudomonadota</taxon>
        <taxon>Alphaproteobacteria</taxon>
        <taxon>Hyphomicrobiales</taxon>
        <taxon>Methylobacteriaceae</taxon>
        <taxon>Methylobacterium</taxon>
    </lineage>
</organism>
<accession>A0AA37HJU7</accession>
<keyword evidence="2" id="KW-0812">Transmembrane</keyword>
<feature type="transmembrane region" description="Helical" evidence="2">
    <location>
        <begin position="7"/>
        <end position="28"/>
    </location>
</feature>
<dbReference type="AlphaFoldDB" id="A0AA37HJU7"/>
<feature type="transmembrane region" description="Helical" evidence="2">
    <location>
        <begin position="196"/>
        <end position="214"/>
    </location>
</feature>
<feature type="compositionally biased region" description="Low complexity" evidence="1">
    <location>
        <begin position="240"/>
        <end position="252"/>
    </location>
</feature>
<feature type="transmembrane region" description="Helical" evidence="2">
    <location>
        <begin position="169"/>
        <end position="190"/>
    </location>
</feature>
<evidence type="ECO:0000256" key="1">
    <source>
        <dbReference type="SAM" id="MobiDB-lite"/>
    </source>
</evidence>
<feature type="region of interest" description="Disordered" evidence="1">
    <location>
        <begin position="240"/>
        <end position="262"/>
    </location>
</feature>
<dbReference type="EMBL" id="BPQJ01000084">
    <property type="protein sequence ID" value="GJD66846.1"/>
    <property type="molecule type" value="Genomic_DNA"/>
</dbReference>
<proteinExistence type="predicted"/>